<dbReference type="InterPro" id="IPR012677">
    <property type="entry name" value="Nucleotide-bd_a/b_plait_sf"/>
</dbReference>
<proteinExistence type="predicted"/>
<dbReference type="Gene3D" id="3.30.70.330">
    <property type="match status" value="1"/>
</dbReference>
<feature type="compositionally biased region" description="Basic and acidic residues" evidence="1">
    <location>
        <begin position="237"/>
        <end position="253"/>
    </location>
</feature>
<dbReference type="InterPro" id="IPR035979">
    <property type="entry name" value="RBD_domain_sf"/>
</dbReference>
<evidence type="ECO:0000256" key="1">
    <source>
        <dbReference type="SAM" id="MobiDB-lite"/>
    </source>
</evidence>
<comment type="caution">
    <text evidence="2">The sequence shown here is derived from an EMBL/GenBank/DDBJ whole genome shotgun (WGS) entry which is preliminary data.</text>
</comment>
<dbReference type="Proteomes" id="UP001153148">
    <property type="component" value="Unassembled WGS sequence"/>
</dbReference>
<keyword evidence="3" id="KW-1185">Reference proteome</keyword>
<evidence type="ECO:0000313" key="2">
    <source>
        <dbReference type="EMBL" id="CAG2053892.1"/>
    </source>
</evidence>
<organism evidence="2 3">
    <name type="scientific">Timema podura</name>
    <name type="common">Walking stick</name>
    <dbReference type="NCBI Taxonomy" id="61482"/>
    <lineage>
        <taxon>Eukaryota</taxon>
        <taxon>Metazoa</taxon>
        <taxon>Ecdysozoa</taxon>
        <taxon>Arthropoda</taxon>
        <taxon>Hexapoda</taxon>
        <taxon>Insecta</taxon>
        <taxon>Pterygota</taxon>
        <taxon>Neoptera</taxon>
        <taxon>Polyneoptera</taxon>
        <taxon>Phasmatodea</taxon>
        <taxon>Timematodea</taxon>
        <taxon>Timematoidea</taxon>
        <taxon>Timematidae</taxon>
        <taxon>Timema</taxon>
    </lineage>
</organism>
<protein>
    <submittedName>
        <fullName evidence="2">Uncharacterized protein</fullName>
    </submittedName>
</protein>
<dbReference type="SUPFAM" id="SSF54928">
    <property type="entry name" value="RNA-binding domain, RBD"/>
    <property type="match status" value="1"/>
</dbReference>
<accession>A0ABN7NF44</accession>
<evidence type="ECO:0000313" key="3">
    <source>
        <dbReference type="Proteomes" id="UP001153148"/>
    </source>
</evidence>
<sequence length="458" mass="50575">MLKGQVTCGLSVRLKFQIGGVSSQTPNLSVCGGKSRDLQQVRPTAHAQCTLLSSLLEFYFYFSGGDIPVENFRSSKDLPVAKNLSIATSLCSILIDCLTILIASQHNYINARDGQRSSPNNNSDMRLHLRAIVDKQYYECESDKLMNKPLEVGLDGKYALCLENSHKLSQEVIKEMFSKYGEVHSIRYVGQSLVFIRYYNFDDASACLNDLSSTYSIHPARTKKKDDTQERLPGGDNFRRRSPGEDRFERRSPVGDQFSRSSNREYNTAKSSARPQTTTSSTQTQHVVPPTPSESSVGGLGDVPAVVCAHKHMYSITLTVDWTAKDEEIEVQAAAARNVSRTQSIGCMISPAIVDEQPPSPSTLPSYSKSACSSGVVGHCKGFSQTKISSPAPSVKPGLNCCRLLFSLDPLTFFLVQPSEIRTERLTTGGLQFFRVIQDKAMLRKLGTKHLPVKILQI</sequence>
<feature type="region of interest" description="Disordered" evidence="1">
    <location>
        <begin position="220"/>
        <end position="300"/>
    </location>
</feature>
<feature type="compositionally biased region" description="Low complexity" evidence="1">
    <location>
        <begin position="276"/>
        <end position="285"/>
    </location>
</feature>
<feature type="compositionally biased region" description="Polar residues" evidence="1">
    <location>
        <begin position="258"/>
        <end position="275"/>
    </location>
</feature>
<name>A0ABN7NF44_TIMPD</name>
<reference evidence="2" key="1">
    <citation type="submission" date="2021-03" db="EMBL/GenBank/DDBJ databases">
        <authorList>
            <person name="Tran Van P."/>
        </authorList>
    </citation>
    <scope>NUCLEOTIDE SEQUENCE</scope>
</reference>
<gene>
    <name evidence="2" type="ORF">TPAB3V08_LOCUS936</name>
</gene>
<dbReference type="EMBL" id="CAJPIN010000778">
    <property type="protein sequence ID" value="CAG2053892.1"/>
    <property type="molecule type" value="Genomic_DNA"/>
</dbReference>